<name>F0SZM4_SYNGF</name>
<proteinExistence type="predicted"/>
<comment type="subcellular location">
    <subcellularLocation>
        <location evidence="1">Cell membrane</location>
        <topology evidence="1">Multi-pass membrane protein</topology>
    </subcellularLocation>
</comment>
<evidence type="ECO:0000256" key="9">
    <source>
        <dbReference type="SAM" id="Phobius"/>
    </source>
</evidence>
<dbReference type="GO" id="GO:0005524">
    <property type="term" value="F:ATP binding"/>
    <property type="evidence" value="ECO:0007669"/>
    <property type="project" value="UniProtKB-KW"/>
</dbReference>
<dbReference type="InterPro" id="IPR039421">
    <property type="entry name" value="Type_1_exporter"/>
</dbReference>
<reference evidence="13" key="2">
    <citation type="submission" date="2011-02" db="EMBL/GenBank/DDBJ databases">
        <title>The complete genome of Syntrophobotulus glycolicus DSM 8271.</title>
        <authorList>
            <person name="Lucas S."/>
            <person name="Copeland A."/>
            <person name="Lapidus A."/>
            <person name="Bruce D."/>
            <person name="Goodwin L."/>
            <person name="Pitluck S."/>
            <person name="Kyrpides N."/>
            <person name="Mavromatis K."/>
            <person name="Pagani I."/>
            <person name="Ivanova N."/>
            <person name="Mikhailova N."/>
            <person name="Chertkov O."/>
            <person name="Held B."/>
            <person name="Detter J.C."/>
            <person name="Tapia R."/>
            <person name="Han C."/>
            <person name="Land M."/>
            <person name="Hauser L."/>
            <person name="Markowitz V."/>
            <person name="Cheng J.-F."/>
            <person name="Hugenholtz P."/>
            <person name="Woyke T."/>
            <person name="Wu D."/>
            <person name="Spring S."/>
            <person name="Schroeder M."/>
            <person name="Brambilla E."/>
            <person name="Klenk H.-P."/>
            <person name="Eisen J.A."/>
        </authorList>
    </citation>
    <scope>NUCLEOTIDE SEQUENCE [LARGE SCALE GENOMIC DNA]</scope>
    <source>
        <strain evidence="13">DSM 8271 / FlGlyR</strain>
    </source>
</reference>
<dbReference type="InterPro" id="IPR017871">
    <property type="entry name" value="ABC_transporter-like_CS"/>
</dbReference>
<dbReference type="SUPFAM" id="SSF90123">
    <property type="entry name" value="ABC transporter transmembrane region"/>
    <property type="match status" value="1"/>
</dbReference>
<evidence type="ECO:0000256" key="1">
    <source>
        <dbReference type="ARBA" id="ARBA00004651"/>
    </source>
</evidence>
<dbReference type="InterPro" id="IPR036640">
    <property type="entry name" value="ABC1_TM_sf"/>
</dbReference>
<dbReference type="CDD" id="cd07346">
    <property type="entry name" value="ABC_6TM_exporters"/>
    <property type="match status" value="1"/>
</dbReference>
<feature type="domain" description="ABC transmembrane type-1" evidence="11">
    <location>
        <begin position="20"/>
        <end position="303"/>
    </location>
</feature>
<dbReference type="STRING" id="645991.Sgly_1813"/>
<dbReference type="Gene3D" id="1.20.1560.10">
    <property type="entry name" value="ABC transporter type 1, transmembrane domain"/>
    <property type="match status" value="1"/>
</dbReference>
<dbReference type="GO" id="GO:0016887">
    <property type="term" value="F:ATP hydrolysis activity"/>
    <property type="evidence" value="ECO:0007669"/>
    <property type="project" value="InterPro"/>
</dbReference>
<evidence type="ECO:0000256" key="2">
    <source>
        <dbReference type="ARBA" id="ARBA00022448"/>
    </source>
</evidence>
<dbReference type="AlphaFoldDB" id="F0SZM4"/>
<feature type="transmembrane region" description="Helical" evidence="9">
    <location>
        <begin position="56"/>
        <end position="74"/>
    </location>
</feature>
<dbReference type="InterPro" id="IPR011527">
    <property type="entry name" value="ABC1_TM_dom"/>
</dbReference>
<dbReference type="InterPro" id="IPR003439">
    <property type="entry name" value="ABC_transporter-like_ATP-bd"/>
</dbReference>
<organism evidence="12 13">
    <name type="scientific">Syntrophobotulus glycolicus (strain DSM 8271 / FlGlyR)</name>
    <dbReference type="NCBI Taxonomy" id="645991"/>
    <lineage>
        <taxon>Bacteria</taxon>
        <taxon>Bacillati</taxon>
        <taxon>Bacillota</taxon>
        <taxon>Clostridia</taxon>
        <taxon>Eubacteriales</taxon>
        <taxon>Desulfitobacteriaceae</taxon>
        <taxon>Syntrophobotulus</taxon>
    </lineage>
</organism>
<keyword evidence="6" id="KW-0067">ATP-binding</keyword>
<dbReference type="Pfam" id="PF00664">
    <property type="entry name" value="ABC_membrane"/>
    <property type="match status" value="1"/>
</dbReference>
<dbReference type="Pfam" id="PF00005">
    <property type="entry name" value="ABC_tran"/>
    <property type="match status" value="1"/>
</dbReference>
<dbReference type="RefSeq" id="WP_013624978.1">
    <property type="nucleotide sequence ID" value="NC_015172.1"/>
</dbReference>
<keyword evidence="7 9" id="KW-1133">Transmembrane helix</keyword>
<evidence type="ECO:0000256" key="8">
    <source>
        <dbReference type="ARBA" id="ARBA00023136"/>
    </source>
</evidence>
<dbReference type="PANTHER" id="PTHR24221">
    <property type="entry name" value="ATP-BINDING CASSETTE SUB-FAMILY B"/>
    <property type="match status" value="1"/>
</dbReference>
<feature type="transmembrane region" description="Helical" evidence="9">
    <location>
        <begin position="274"/>
        <end position="294"/>
    </location>
</feature>
<evidence type="ECO:0000256" key="5">
    <source>
        <dbReference type="ARBA" id="ARBA00022741"/>
    </source>
</evidence>
<dbReference type="PROSITE" id="PS50929">
    <property type="entry name" value="ABC_TM1F"/>
    <property type="match status" value="1"/>
</dbReference>
<keyword evidence="5" id="KW-0547">Nucleotide-binding</keyword>
<evidence type="ECO:0000256" key="6">
    <source>
        <dbReference type="ARBA" id="ARBA00022840"/>
    </source>
</evidence>
<keyword evidence="2" id="KW-0813">Transport</keyword>
<evidence type="ECO:0000256" key="3">
    <source>
        <dbReference type="ARBA" id="ARBA00022475"/>
    </source>
</evidence>
<keyword evidence="4 9" id="KW-0812">Transmembrane</keyword>
<feature type="transmembrane region" description="Helical" evidence="9">
    <location>
        <begin position="135"/>
        <end position="156"/>
    </location>
</feature>
<reference evidence="12 13" key="1">
    <citation type="journal article" date="2011" name="Stand. Genomic Sci.">
        <title>Complete genome sequence of Syntrophobotulus glycolicus type strain (FlGlyR).</title>
        <authorList>
            <person name="Han C."/>
            <person name="Mwirichia R."/>
            <person name="Chertkov O."/>
            <person name="Held B."/>
            <person name="Lapidus A."/>
            <person name="Nolan M."/>
            <person name="Lucas S."/>
            <person name="Hammon N."/>
            <person name="Deshpande S."/>
            <person name="Cheng J.F."/>
            <person name="Tapia R."/>
            <person name="Goodwin L."/>
            <person name="Pitluck S."/>
            <person name="Huntemann M."/>
            <person name="Liolios K."/>
            <person name="Ivanova N."/>
            <person name="Pagani I."/>
            <person name="Mavromatis K."/>
            <person name="Ovchinikova G."/>
            <person name="Pati A."/>
            <person name="Chen A."/>
            <person name="Palaniappan K."/>
            <person name="Land M."/>
            <person name="Hauser L."/>
            <person name="Brambilla E.M."/>
            <person name="Rohde M."/>
            <person name="Spring S."/>
            <person name="Sikorski J."/>
            <person name="Goker M."/>
            <person name="Woyke T."/>
            <person name="Bristow J."/>
            <person name="Eisen J.A."/>
            <person name="Markowitz V."/>
            <person name="Hugenholtz P."/>
            <person name="Kyrpides N.C."/>
            <person name="Klenk H.P."/>
            <person name="Detter J.C."/>
        </authorList>
    </citation>
    <scope>NUCLEOTIDE SEQUENCE [LARGE SCALE GENOMIC DNA]</scope>
    <source>
        <strain evidence="13">DSM 8271 / FlGlyR</strain>
    </source>
</reference>
<feature type="domain" description="ABC transporter" evidence="10">
    <location>
        <begin position="334"/>
        <end position="568"/>
    </location>
</feature>
<evidence type="ECO:0000313" key="13">
    <source>
        <dbReference type="Proteomes" id="UP000007488"/>
    </source>
</evidence>
<dbReference type="HOGENOM" id="CLU_000604_84_9_9"/>
<evidence type="ECO:0000256" key="7">
    <source>
        <dbReference type="ARBA" id="ARBA00022989"/>
    </source>
</evidence>
<evidence type="ECO:0000256" key="4">
    <source>
        <dbReference type="ARBA" id="ARBA00022692"/>
    </source>
</evidence>
<keyword evidence="8 9" id="KW-0472">Membrane</keyword>
<feature type="transmembrane region" description="Helical" evidence="9">
    <location>
        <begin position="245"/>
        <end position="268"/>
    </location>
</feature>
<evidence type="ECO:0000259" key="11">
    <source>
        <dbReference type="PROSITE" id="PS50929"/>
    </source>
</evidence>
<dbReference type="PANTHER" id="PTHR24221:SF397">
    <property type="entry name" value="ABC TRANSPORTER, ATP-BINDING TRANSMEMBRANE PROTEIN"/>
    <property type="match status" value="1"/>
</dbReference>
<dbReference type="GO" id="GO:0005886">
    <property type="term" value="C:plasma membrane"/>
    <property type="evidence" value="ECO:0007669"/>
    <property type="project" value="UniProtKB-SubCell"/>
</dbReference>
<dbReference type="OrthoDB" id="9762778at2"/>
<dbReference type="KEGG" id="sgy:Sgly_1813"/>
<dbReference type="EMBL" id="CP002547">
    <property type="protein sequence ID" value="ADY56110.1"/>
    <property type="molecule type" value="Genomic_DNA"/>
</dbReference>
<evidence type="ECO:0000313" key="12">
    <source>
        <dbReference type="EMBL" id="ADY56110.1"/>
    </source>
</evidence>
<dbReference type="SUPFAM" id="SSF52540">
    <property type="entry name" value="P-loop containing nucleoside triphosphate hydrolases"/>
    <property type="match status" value="1"/>
</dbReference>
<keyword evidence="12" id="KW-0378">Hydrolase</keyword>
<dbReference type="PROSITE" id="PS50893">
    <property type="entry name" value="ABC_TRANSPORTER_2"/>
    <property type="match status" value="1"/>
</dbReference>
<keyword evidence="13" id="KW-1185">Reference proteome</keyword>
<dbReference type="FunFam" id="3.40.50.300:FF:000221">
    <property type="entry name" value="Multidrug ABC transporter ATP-binding protein"/>
    <property type="match status" value="1"/>
</dbReference>
<dbReference type="Gene3D" id="3.40.50.300">
    <property type="entry name" value="P-loop containing nucleotide triphosphate hydrolases"/>
    <property type="match status" value="1"/>
</dbReference>
<dbReference type="PROSITE" id="PS00211">
    <property type="entry name" value="ABC_TRANSPORTER_1"/>
    <property type="match status" value="1"/>
</dbReference>
<dbReference type="Proteomes" id="UP000007488">
    <property type="component" value="Chromosome"/>
</dbReference>
<evidence type="ECO:0000259" key="10">
    <source>
        <dbReference type="PROSITE" id="PS50893"/>
    </source>
</evidence>
<dbReference type="InterPro" id="IPR027417">
    <property type="entry name" value="P-loop_NTPase"/>
</dbReference>
<dbReference type="GO" id="GO:0034040">
    <property type="term" value="F:ATPase-coupled lipid transmembrane transporter activity"/>
    <property type="evidence" value="ECO:0007669"/>
    <property type="project" value="TreeGrafter"/>
</dbReference>
<gene>
    <name evidence="12" type="ordered locus">Sgly_1813</name>
</gene>
<dbReference type="InterPro" id="IPR003593">
    <property type="entry name" value="AAA+_ATPase"/>
</dbReference>
<sequence length="578" mass="64560">MLNIIGRILRISGKYRGRLILSFVMSFLESTMASSSLFAVYLALKWITEGTIDTARIAYLFLFLSGAALLRYLFKLLEYIFQSGVGYEMISDKRLRLGEKLLHLSMGFYSDTDAGNISSVLNADLVFIENTSINFLSKMISGFVSAILITVFLFFIDWHVALMASIFYPAAWLPAKAIQKMYSKNSAMRQQAHAETSSVMLEYLQGIHVIKAFRLAGKQGSRLERVLKRLEVVSYDFEMKVAPLIGLYLCCFHLGTALILGTVVFFYIGASMTLSSMLLFVVMLFTFYAPMELIGLSSGILRLMNACLDRMEGIMDYPLMDEDGEDIRLTSFDIVFKNVSFAYGQKQVLSDVSFHAPEHTMTAIVGPSGSGKSTMLNLIARFWDVGQGSIEIGGVDVRNMKCNRVLENISVVFQKAYLFHDTIESNIRFGNPHTTHQEVIAAAQKAHCHEFIVRLKNGYDTVIGEAGSTLSGGERQRIAIARSLLKDAPIVLLDEVTANIDPENEKLIQQAINALVREKTVFVVAHKLAAIKNAHQIIVLGIDGKIHQIGSHQDLLNSDGLYIDLWKKSQKISSWSIR</sequence>
<dbReference type="EC" id="3.6.3.44" evidence="12"/>
<accession>F0SZM4</accession>
<dbReference type="GO" id="GO:0140359">
    <property type="term" value="F:ABC-type transporter activity"/>
    <property type="evidence" value="ECO:0007669"/>
    <property type="project" value="InterPro"/>
</dbReference>
<dbReference type="SMART" id="SM00382">
    <property type="entry name" value="AAA"/>
    <property type="match status" value="1"/>
</dbReference>
<feature type="transmembrane region" description="Helical" evidence="9">
    <location>
        <begin position="20"/>
        <end position="44"/>
    </location>
</feature>
<protein>
    <submittedName>
        <fullName evidence="12">Xenobiotic-transporting ATPase</fullName>
        <ecNumber evidence="12">3.6.3.44</ecNumber>
    </submittedName>
</protein>
<dbReference type="eggNOG" id="COG1132">
    <property type="taxonomic scope" value="Bacteria"/>
</dbReference>
<keyword evidence="3" id="KW-1003">Cell membrane</keyword>